<dbReference type="RefSeq" id="WP_074928834.1">
    <property type="nucleotide sequence ID" value="NZ_FPBL01000007.1"/>
</dbReference>
<evidence type="ECO:0000256" key="1">
    <source>
        <dbReference type="ARBA" id="ARBA00022679"/>
    </source>
</evidence>
<feature type="domain" description="Glycosyl transferase family 1" evidence="2">
    <location>
        <begin position="203"/>
        <end position="345"/>
    </location>
</feature>
<name>A0A1I7I818_9PROT</name>
<dbReference type="Pfam" id="PF00534">
    <property type="entry name" value="Glycos_transf_1"/>
    <property type="match status" value="1"/>
</dbReference>
<reference evidence="3 4" key="1">
    <citation type="submission" date="2016-10" db="EMBL/GenBank/DDBJ databases">
        <authorList>
            <person name="de Groot N.N."/>
        </authorList>
    </citation>
    <scope>NUCLEOTIDE SEQUENCE [LARGE SCALE GENOMIC DNA]</scope>
    <source>
        <strain evidence="3 4">Nm24</strain>
    </source>
</reference>
<protein>
    <submittedName>
        <fullName evidence="3">Alpha-1,3-rhamnosyl/mannosyltransferase</fullName>
    </submittedName>
</protein>
<evidence type="ECO:0000313" key="3">
    <source>
        <dbReference type="EMBL" id="SFU69112.1"/>
    </source>
</evidence>
<dbReference type="GO" id="GO:0016757">
    <property type="term" value="F:glycosyltransferase activity"/>
    <property type="evidence" value="ECO:0007669"/>
    <property type="project" value="UniProtKB-KW"/>
</dbReference>
<dbReference type="PANTHER" id="PTHR46401">
    <property type="entry name" value="GLYCOSYLTRANSFERASE WBBK-RELATED"/>
    <property type="match status" value="1"/>
</dbReference>
<dbReference type="PANTHER" id="PTHR46401:SF2">
    <property type="entry name" value="GLYCOSYLTRANSFERASE WBBK-RELATED"/>
    <property type="match status" value="1"/>
</dbReference>
<evidence type="ECO:0000259" key="2">
    <source>
        <dbReference type="Pfam" id="PF00534"/>
    </source>
</evidence>
<dbReference type="CDD" id="cd03809">
    <property type="entry name" value="GT4_MtfB-like"/>
    <property type="match status" value="1"/>
</dbReference>
<dbReference type="InterPro" id="IPR001296">
    <property type="entry name" value="Glyco_trans_1"/>
</dbReference>
<keyword evidence="1 3" id="KW-0808">Transferase</keyword>
<evidence type="ECO:0000313" key="4">
    <source>
        <dbReference type="Proteomes" id="UP000183926"/>
    </source>
</evidence>
<accession>A0A1I7I818</accession>
<dbReference type="AlphaFoldDB" id="A0A1I7I818"/>
<gene>
    <name evidence="3" type="ORF">SAMN05216339_107110</name>
</gene>
<dbReference type="GO" id="GO:0009103">
    <property type="term" value="P:lipopolysaccharide biosynthetic process"/>
    <property type="evidence" value="ECO:0007669"/>
    <property type="project" value="TreeGrafter"/>
</dbReference>
<proteinExistence type="predicted"/>
<keyword evidence="3" id="KW-0328">Glycosyltransferase</keyword>
<dbReference type="Gene3D" id="3.40.50.2000">
    <property type="entry name" value="Glycogen Phosphorylase B"/>
    <property type="match status" value="2"/>
</dbReference>
<sequence length="381" mass="42705">MKVILSVDSIKYPLTGIGRYTRELAHQLADNAEVSNLKFLHGTRLIDAIPKAVVSESGAFSGLRRKLLKNRLVVSLYQFSMPRMKGFVLRGQEDHIFHGPNFYLPPFKGRSVVTIHDLSNYLWPDCHPPERVRYMRSEIELSLRRASRLITDSEYTRKEAASFFGWPLEKIHVAKLASAAEFYPRTLGQLTACWKKYDLPEHGYALFIGTIEPRKNILALLDAYGALPESVRMRWPLILAGYKGWKSEDIHDQIERAMRAGWARYLGFLPTDELPLLMAGARLFVFPSLYEGFGLPVIEAMASGVPVICSNASSLPEVAGQAALMCGASDVDTLRILIARGLEDEVWRTSAVAEGLAQAARFSWRRCATETLVAYRAALGD</sequence>
<organism evidence="3 4">
    <name type="scientific">Nitrosomonas eutropha</name>
    <dbReference type="NCBI Taxonomy" id="916"/>
    <lineage>
        <taxon>Bacteria</taxon>
        <taxon>Pseudomonadati</taxon>
        <taxon>Pseudomonadota</taxon>
        <taxon>Betaproteobacteria</taxon>
        <taxon>Nitrosomonadales</taxon>
        <taxon>Nitrosomonadaceae</taxon>
        <taxon>Nitrosomonas</taxon>
    </lineage>
</organism>
<dbReference type="EMBL" id="FPBL01000007">
    <property type="protein sequence ID" value="SFU69112.1"/>
    <property type="molecule type" value="Genomic_DNA"/>
</dbReference>
<dbReference type="FunFam" id="3.40.50.2000:FF:000119">
    <property type="entry name" value="Glycosyl transferase group 1"/>
    <property type="match status" value="1"/>
</dbReference>
<dbReference type="Proteomes" id="UP000183926">
    <property type="component" value="Unassembled WGS sequence"/>
</dbReference>
<dbReference type="OrthoDB" id="9177777at2"/>
<dbReference type="SUPFAM" id="SSF53756">
    <property type="entry name" value="UDP-Glycosyltransferase/glycogen phosphorylase"/>
    <property type="match status" value="1"/>
</dbReference>